<comment type="catalytic activity">
    <reaction evidence="6">
        <text>guanosine(2445) in 23S rRNA + S-adenosyl-L-methionine = N(2)-methylguanosine(2445) in 23S rRNA + S-adenosyl-L-homocysteine + H(+)</text>
        <dbReference type="Rhea" id="RHEA:42740"/>
        <dbReference type="Rhea" id="RHEA-COMP:10215"/>
        <dbReference type="Rhea" id="RHEA-COMP:10216"/>
        <dbReference type="ChEBI" id="CHEBI:15378"/>
        <dbReference type="ChEBI" id="CHEBI:57856"/>
        <dbReference type="ChEBI" id="CHEBI:59789"/>
        <dbReference type="ChEBI" id="CHEBI:74269"/>
        <dbReference type="ChEBI" id="CHEBI:74481"/>
        <dbReference type="EC" id="2.1.1.173"/>
    </reaction>
</comment>
<dbReference type="Gene3D" id="3.30.750.80">
    <property type="entry name" value="RNA methyltransferase domain (HRMD) like"/>
    <property type="match status" value="1"/>
</dbReference>
<evidence type="ECO:0000256" key="7">
    <source>
        <dbReference type="PROSITE-ProRule" id="PRU00529"/>
    </source>
</evidence>
<dbReference type="InterPro" id="IPR000241">
    <property type="entry name" value="RlmKL-like_Mtase"/>
</dbReference>
<proteinExistence type="inferred from homology"/>
<dbReference type="PANTHER" id="PTHR47313">
    <property type="entry name" value="RIBOSOMAL RNA LARGE SUBUNIT METHYLTRANSFERASE K/L"/>
    <property type="match status" value="1"/>
</dbReference>
<evidence type="ECO:0000256" key="3">
    <source>
        <dbReference type="ARBA" id="ARBA00022603"/>
    </source>
</evidence>
<dbReference type="GO" id="GO:0052915">
    <property type="term" value="F:23S rRNA (guanine(2445)-N(2))-methyltransferase activity"/>
    <property type="evidence" value="ECO:0007669"/>
    <property type="project" value="UniProtKB-EC"/>
</dbReference>
<keyword evidence="2 6" id="KW-0698">rRNA processing</keyword>
<dbReference type="PIRSF" id="PIRSF037618">
    <property type="entry name" value="RNA_Mtase_bacteria_prd"/>
    <property type="match status" value="1"/>
</dbReference>
<dbReference type="Proteomes" id="UP001487305">
    <property type="component" value="Unassembled WGS sequence"/>
</dbReference>
<dbReference type="PANTHER" id="PTHR47313:SF1">
    <property type="entry name" value="RIBOSOMAL RNA LARGE SUBUNIT METHYLTRANSFERASE K_L"/>
    <property type="match status" value="1"/>
</dbReference>
<evidence type="ECO:0000256" key="1">
    <source>
        <dbReference type="ARBA" id="ARBA00022490"/>
    </source>
</evidence>
<dbReference type="Gene3D" id="3.30.2130.30">
    <property type="match status" value="1"/>
</dbReference>
<dbReference type="HAMAP" id="MF_01858">
    <property type="entry name" value="23SrRNA_methyltr_KL"/>
    <property type="match status" value="1"/>
</dbReference>
<comment type="subcellular location">
    <subcellularLocation>
        <location evidence="6">Cytoplasm</location>
    </subcellularLocation>
</comment>
<comment type="similarity">
    <text evidence="6">Belongs to the methyltransferase superfamily. RlmKL family.</text>
</comment>
<dbReference type="CDD" id="cd11715">
    <property type="entry name" value="THUMP_AdoMetMT"/>
    <property type="match status" value="1"/>
</dbReference>
<evidence type="ECO:0000259" key="8">
    <source>
        <dbReference type="PROSITE" id="PS51165"/>
    </source>
</evidence>
<dbReference type="PROSITE" id="PS51165">
    <property type="entry name" value="THUMP"/>
    <property type="match status" value="1"/>
</dbReference>
<dbReference type="InterPro" id="IPR029063">
    <property type="entry name" value="SAM-dependent_MTases_sf"/>
</dbReference>
<dbReference type="InterPro" id="IPR004114">
    <property type="entry name" value="THUMP_dom"/>
</dbReference>
<dbReference type="Pfam" id="PF02926">
    <property type="entry name" value="THUMP"/>
    <property type="match status" value="1"/>
</dbReference>
<gene>
    <name evidence="9" type="primary">rlmKL</name>
    <name evidence="6" type="synonym">rlmL</name>
    <name evidence="9" type="ORF">AAA083_05335</name>
</gene>
<evidence type="ECO:0000256" key="5">
    <source>
        <dbReference type="ARBA" id="ARBA00022691"/>
    </source>
</evidence>
<dbReference type="Gene3D" id="3.40.50.150">
    <property type="entry name" value="Vaccinia Virus protein VP39"/>
    <property type="match status" value="2"/>
</dbReference>
<reference evidence="9 10" key="1">
    <citation type="submission" date="2024-04" db="EMBL/GenBank/DDBJ databases">
        <title>Human intestinal bacterial collection.</title>
        <authorList>
            <person name="Pauvert C."/>
            <person name="Hitch T.C.A."/>
            <person name="Clavel T."/>
        </authorList>
    </citation>
    <scope>NUCLEOTIDE SEQUENCE [LARGE SCALE GENOMIC DNA]</scope>
    <source>
        <strain evidence="9 10">CLA-KB-H42</strain>
    </source>
</reference>
<keyword evidence="3 6" id="KW-0489">Methyltransferase</keyword>
<sequence>METYEFYTRCASGLEQLLATELKSLKAQRVRPLKGGVAFFGSIADAYRVCLWSRVASRILLVLARIEAHDADALYAGVKRIDWQEHIGEGASIAVYAHGMNDALRNTQFTAVKVKDAICDRLREARGTRPDVQPKRPDVAIDVAVRNAKATISLDLSGEPLHRRGYRKEGVQTDAPLKETLAAGIVLAAGWRRMARQGASFVDPMCGSGTLVIEAAMIAADRAPGIMRDYWGFRGWAQHDEAVWGDLVDEADERLAIGLDGMPRIVGTDLDESVIAIARENAKRAGFADEIVFEVADAARLGDALNAPAGSRLGIRSAQDKTPGGGGSSESGLGLVAVNPPYGERLSSEAQLPAVYAALAEGIGLLPEGWKLAVITPDAAIDAALGLVPFETLSLYNGPIEADLRLYDVASPDRIELSLISLSGAERSVAVAEKNSDQFVSRFRKVAKERMKWARKNGVSCYRLYDADLPDYAMAIDLYEGAGRSAGERFVHISEYEAPSSVDAERAQRRYRDVLALVPSVLDVEASHVFSKTRRRDKGGGQYRDARGRSHVAWTGESGYTFEIDLGGYLDTGIFLDHRKTRELVGSMAEGTRFLNLFAYTGTATVHAAGGRAASTVTVDLSQTYLSWAERNMKLNGFSGRNHVFVRSDVVRWISEERASKRRYDLVFVDPPTFSNSKAMGKDTWSVQRDHVELLIGVSRLLARGGRAIFSCNLRSFKPDTEALERYGVRLADITTETIPEDFVRNPRIHKCYIVERIETA</sequence>
<evidence type="ECO:0000313" key="9">
    <source>
        <dbReference type="EMBL" id="MEQ3362396.1"/>
    </source>
</evidence>
<dbReference type="InterPro" id="IPR054170">
    <property type="entry name" value="RlmL_1st"/>
</dbReference>
<dbReference type="Pfam" id="PF01170">
    <property type="entry name" value="UPF0020"/>
    <property type="match status" value="1"/>
</dbReference>
<keyword evidence="5 6" id="KW-0949">S-adenosyl-L-methionine</keyword>
<dbReference type="RefSeq" id="WP_349227240.1">
    <property type="nucleotide sequence ID" value="NZ_JBBNOP010000003.1"/>
</dbReference>
<dbReference type="InterPro" id="IPR017244">
    <property type="entry name" value="23SrRNA_methyltr_KL"/>
</dbReference>
<evidence type="ECO:0000313" key="10">
    <source>
        <dbReference type="Proteomes" id="UP001487305"/>
    </source>
</evidence>
<dbReference type="EC" id="2.1.1.264" evidence="6"/>
<dbReference type="EMBL" id="JBBNOP010000003">
    <property type="protein sequence ID" value="MEQ3362396.1"/>
    <property type="molecule type" value="Genomic_DNA"/>
</dbReference>
<name>A0ABV1JBC6_9ACTN</name>
<evidence type="ECO:0000256" key="6">
    <source>
        <dbReference type="HAMAP-Rule" id="MF_01858"/>
    </source>
</evidence>
<keyword evidence="7" id="KW-0694">RNA-binding</keyword>
<dbReference type="InterPro" id="IPR053943">
    <property type="entry name" value="RlmKL-like_Mtase_CS"/>
</dbReference>
<evidence type="ECO:0000256" key="4">
    <source>
        <dbReference type="ARBA" id="ARBA00022679"/>
    </source>
</evidence>
<dbReference type="PROSITE" id="PS01261">
    <property type="entry name" value="UPF0020"/>
    <property type="match status" value="1"/>
</dbReference>
<keyword evidence="1 6" id="KW-0963">Cytoplasm</keyword>
<evidence type="ECO:0000256" key="2">
    <source>
        <dbReference type="ARBA" id="ARBA00022552"/>
    </source>
</evidence>
<accession>A0ABV1JBC6</accession>
<dbReference type="Pfam" id="PF10672">
    <property type="entry name" value="Methyltrans_SAM"/>
    <property type="match status" value="1"/>
</dbReference>
<comment type="catalytic activity">
    <reaction evidence="6">
        <text>guanosine(2069) in 23S rRNA + S-adenosyl-L-methionine = N(2)-methylguanosine(2069) in 23S rRNA + S-adenosyl-L-homocysteine + H(+)</text>
        <dbReference type="Rhea" id="RHEA:43772"/>
        <dbReference type="Rhea" id="RHEA-COMP:10688"/>
        <dbReference type="Rhea" id="RHEA-COMP:10689"/>
        <dbReference type="ChEBI" id="CHEBI:15378"/>
        <dbReference type="ChEBI" id="CHEBI:57856"/>
        <dbReference type="ChEBI" id="CHEBI:59789"/>
        <dbReference type="ChEBI" id="CHEBI:74269"/>
        <dbReference type="ChEBI" id="CHEBI:74481"/>
        <dbReference type="EC" id="2.1.1.264"/>
    </reaction>
</comment>
<dbReference type="CDD" id="cd02440">
    <property type="entry name" value="AdoMet_MTases"/>
    <property type="match status" value="1"/>
</dbReference>
<dbReference type="InterPro" id="IPR019614">
    <property type="entry name" value="SAM-dep_methyl-trfase"/>
</dbReference>
<dbReference type="PRINTS" id="PR00507">
    <property type="entry name" value="N12N6MTFRASE"/>
</dbReference>
<comment type="caution">
    <text evidence="9">The sequence shown here is derived from an EMBL/GenBank/DDBJ whole genome shotgun (WGS) entry which is preliminary data.</text>
</comment>
<protein>
    <recommendedName>
        <fullName evidence="6">Ribosomal RNA large subunit methyltransferase K/L</fullName>
    </recommendedName>
    <domain>
        <recommendedName>
            <fullName evidence="6">23S rRNA m2G2445 methyltransferase</fullName>
            <ecNumber evidence="6">2.1.1.173</ecNumber>
        </recommendedName>
        <alternativeName>
            <fullName evidence="6">rRNA (guanine-N(2)-)-methyltransferase RlmL</fullName>
        </alternativeName>
    </domain>
    <domain>
        <recommendedName>
            <fullName evidence="6">23S rRNA m7G2069 methyltransferase</fullName>
            <ecNumber evidence="6">2.1.1.264</ecNumber>
        </recommendedName>
        <alternativeName>
            <fullName evidence="6">rRNA (guanine-N(7)-)-methyltransferase RlmK</fullName>
        </alternativeName>
    </domain>
</protein>
<organism evidence="9 10">
    <name type="scientific">Raoultibacter massiliensis</name>
    <dbReference type="NCBI Taxonomy" id="1852371"/>
    <lineage>
        <taxon>Bacteria</taxon>
        <taxon>Bacillati</taxon>
        <taxon>Actinomycetota</taxon>
        <taxon>Coriobacteriia</taxon>
        <taxon>Eggerthellales</taxon>
        <taxon>Eggerthellaceae</taxon>
        <taxon>Raoultibacter</taxon>
    </lineage>
</organism>
<keyword evidence="10" id="KW-1185">Reference proteome</keyword>
<dbReference type="EC" id="2.1.1.173" evidence="6"/>
<comment type="function">
    <text evidence="6">Specifically methylates the guanine in position 2445 (m2G2445) and the guanine in position 2069 (m7G2069) of 23S rRNA.</text>
</comment>
<dbReference type="Pfam" id="PF22020">
    <property type="entry name" value="RlmL_1st"/>
    <property type="match status" value="1"/>
</dbReference>
<dbReference type="NCBIfam" id="NF008748">
    <property type="entry name" value="PRK11783.1"/>
    <property type="match status" value="1"/>
</dbReference>
<keyword evidence="4 6" id="KW-0808">Transferase</keyword>
<feature type="domain" description="THUMP" evidence="8">
    <location>
        <begin position="45"/>
        <end position="156"/>
    </location>
</feature>
<dbReference type="SMART" id="SM00981">
    <property type="entry name" value="THUMP"/>
    <property type="match status" value="1"/>
</dbReference>
<dbReference type="SUPFAM" id="SSF53335">
    <property type="entry name" value="S-adenosyl-L-methionine-dependent methyltransferases"/>
    <property type="match status" value="2"/>
</dbReference>